<dbReference type="Pfam" id="PF21982">
    <property type="entry name" value="RecX_HTH1"/>
    <property type="match status" value="1"/>
</dbReference>
<dbReference type="InterPro" id="IPR053925">
    <property type="entry name" value="RecX_HTH_3rd"/>
</dbReference>
<dbReference type="PANTHER" id="PTHR33602">
    <property type="entry name" value="REGULATORY PROTEIN RECX FAMILY PROTEIN"/>
    <property type="match status" value="1"/>
</dbReference>
<evidence type="ECO:0000256" key="1">
    <source>
        <dbReference type="ARBA" id="ARBA00004496"/>
    </source>
</evidence>
<organism evidence="9 10">
    <name type="scientific">Thlaspi arvense</name>
    <name type="common">Field penny-cress</name>
    <dbReference type="NCBI Taxonomy" id="13288"/>
    <lineage>
        <taxon>Eukaryota</taxon>
        <taxon>Viridiplantae</taxon>
        <taxon>Streptophyta</taxon>
        <taxon>Embryophyta</taxon>
        <taxon>Tracheophyta</taxon>
        <taxon>Spermatophyta</taxon>
        <taxon>Magnoliopsida</taxon>
        <taxon>eudicotyledons</taxon>
        <taxon>Gunneridae</taxon>
        <taxon>Pentapetalae</taxon>
        <taxon>rosids</taxon>
        <taxon>malvids</taxon>
        <taxon>Brassicales</taxon>
        <taxon>Brassicaceae</taxon>
        <taxon>Thlaspideae</taxon>
        <taxon>Thlaspi</taxon>
    </lineage>
</organism>
<dbReference type="GO" id="GO:0006282">
    <property type="term" value="P:regulation of DNA repair"/>
    <property type="evidence" value="ECO:0007669"/>
    <property type="project" value="InterPro"/>
</dbReference>
<dbReference type="GO" id="GO:0005737">
    <property type="term" value="C:cytoplasm"/>
    <property type="evidence" value="ECO:0007669"/>
    <property type="project" value="UniProtKB-SubCell"/>
</dbReference>
<dbReference type="Gene3D" id="1.10.10.10">
    <property type="entry name" value="Winged helix-like DNA-binding domain superfamily/Winged helix DNA-binding domain"/>
    <property type="match status" value="3"/>
</dbReference>
<evidence type="ECO:0000256" key="4">
    <source>
        <dbReference type="ARBA" id="ARBA00022490"/>
    </source>
</evidence>
<comment type="subcellular location">
    <subcellularLocation>
        <location evidence="1">Cytoplasm</location>
    </subcellularLocation>
</comment>
<dbReference type="EMBL" id="OU466859">
    <property type="protein sequence ID" value="CAH2053840.1"/>
    <property type="molecule type" value="Genomic_DNA"/>
</dbReference>
<gene>
    <name evidence="9" type="ORF">TAV2_LOCUS11437</name>
</gene>
<feature type="region of interest" description="Disordered" evidence="5">
    <location>
        <begin position="42"/>
        <end position="83"/>
    </location>
</feature>
<dbReference type="InterPro" id="IPR053924">
    <property type="entry name" value="RecX_HTH_2nd"/>
</dbReference>
<evidence type="ECO:0000256" key="5">
    <source>
        <dbReference type="SAM" id="MobiDB-lite"/>
    </source>
</evidence>
<evidence type="ECO:0000259" key="6">
    <source>
        <dbReference type="Pfam" id="PF02631"/>
    </source>
</evidence>
<evidence type="ECO:0000259" key="7">
    <source>
        <dbReference type="Pfam" id="PF21981"/>
    </source>
</evidence>
<feature type="domain" description="RecX third three-helical" evidence="7">
    <location>
        <begin position="378"/>
        <end position="422"/>
    </location>
</feature>
<evidence type="ECO:0000256" key="3">
    <source>
        <dbReference type="ARBA" id="ARBA00018111"/>
    </source>
</evidence>
<keyword evidence="10" id="KW-1185">Reference proteome</keyword>
<dbReference type="Proteomes" id="UP000836841">
    <property type="component" value="Chromosome 3"/>
</dbReference>
<evidence type="ECO:0000256" key="2">
    <source>
        <dbReference type="ARBA" id="ARBA00009695"/>
    </source>
</evidence>
<dbReference type="InterPro" id="IPR053926">
    <property type="entry name" value="RecX_HTH_1st"/>
</dbReference>
<feature type="compositionally biased region" description="Basic and acidic residues" evidence="5">
    <location>
        <begin position="58"/>
        <end position="83"/>
    </location>
</feature>
<dbReference type="AlphaFoldDB" id="A0AAU9RZG0"/>
<evidence type="ECO:0000313" key="9">
    <source>
        <dbReference type="EMBL" id="CAH2053840.1"/>
    </source>
</evidence>
<evidence type="ECO:0000259" key="8">
    <source>
        <dbReference type="Pfam" id="PF21982"/>
    </source>
</evidence>
<reference evidence="9 10" key="1">
    <citation type="submission" date="2022-03" db="EMBL/GenBank/DDBJ databases">
        <authorList>
            <person name="Nunn A."/>
            <person name="Chopra R."/>
            <person name="Nunn A."/>
            <person name="Contreras Garrido A."/>
        </authorList>
    </citation>
    <scope>NUCLEOTIDE SEQUENCE [LARGE SCALE GENOMIC DNA]</scope>
</reference>
<dbReference type="InterPro" id="IPR036388">
    <property type="entry name" value="WH-like_DNA-bd_sf"/>
</dbReference>
<name>A0AAU9RZG0_THLAR</name>
<proteinExistence type="inferred from homology"/>
<dbReference type="HAMAP" id="MF_01114">
    <property type="entry name" value="RecX"/>
    <property type="match status" value="1"/>
</dbReference>
<dbReference type="Pfam" id="PF21981">
    <property type="entry name" value="RecX_HTH3"/>
    <property type="match status" value="1"/>
</dbReference>
<feature type="domain" description="RecX second three-helical" evidence="6">
    <location>
        <begin position="310"/>
        <end position="350"/>
    </location>
</feature>
<dbReference type="PANTHER" id="PTHR33602:SF1">
    <property type="entry name" value="REGULATORY PROTEIN RECX FAMILY PROTEIN"/>
    <property type="match status" value="1"/>
</dbReference>
<protein>
    <recommendedName>
        <fullName evidence="3">Regulatory protein RecX</fullName>
    </recommendedName>
</protein>
<evidence type="ECO:0000313" key="10">
    <source>
        <dbReference type="Proteomes" id="UP000836841"/>
    </source>
</evidence>
<comment type="similarity">
    <text evidence="2">Belongs to the RecX family.</text>
</comment>
<feature type="domain" description="RecX first three-helical" evidence="8">
    <location>
        <begin position="266"/>
        <end position="301"/>
    </location>
</feature>
<dbReference type="Pfam" id="PF02631">
    <property type="entry name" value="RecX_HTH2"/>
    <property type="match status" value="1"/>
</dbReference>
<dbReference type="InterPro" id="IPR003783">
    <property type="entry name" value="Regulatory_RecX"/>
</dbReference>
<sequence>MSLNPQSFASDICRAKRHLPAPRILCSEKRGYNSSGLCKYVPEKSRKSSEESTSQPVRLDHSIRESEAKGNDKETREGTCLDLQEKNSAGSYMNDPFDYSNEGLMSLEKGIIASRWDRSVLGTKSKGSSKEARKGTFLDLQEKNDGGSYMIESFDDSDAMSLEKGITAGRWNHSVFGSKVKGNNLKQAGDRTFSHLQDKNDAGMYKNVSCDDYREELEESGSDVRSTGYKSTGQHKKAYDEIKLCMEAEPAKSSKEACKATQEAENMAIRYLGLRAYTAVELKKKLIAKKYPLEIVDRVINDFQHRGFINDSLYAESFSRSRWSSLSWGPRRIKLALFKKGISNEDSEAAIKLVFEKGQCNEEDEEAEPRHGMSKEAVDQLYVEASKRWVQGRDLPIENRKARVIRWLQYRGFNWGVVSQLLKRLESSQES</sequence>
<keyword evidence="4" id="KW-0963">Cytoplasm</keyword>
<accession>A0AAU9RZG0</accession>